<dbReference type="GO" id="GO:0032259">
    <property type="term" value="P:methylation"/>
    <property type="evidence" value="ECO:0007669"/>
    <property type="project" value="UniProtKB-KW"/>
</dbReference>
<dbReference type="InterPro" id="IPR041698">
    <property type="entry name" value="Methyltransf_25"/>
</dbReference>
<protein>
    <submittedName>
        <fullName evidence="3">Class I SAM-dependent methyltransferase</fullName>
    </submittedName>
</protein>
<reference evidence="3 4" key="1">
    <citation type="submission" date="2022-03" db="EMBL/GenBank/DDBJ databases">
        <title>Metagenome-assembled genomes from swine fecal metagenomes.</title>
        <authorList>
            <person name="Holman D.B."/>
            <person name="Kommadath A."/>
        </authorList>
    </citation>
    <scope>NUCLEOTIDE SEQUENCE [LARGE SCALE GENOMIC DNA]</scope>
    <source>
        <strain evidence="3">SUG147</strain>
    </source>
</reference>
<dbReference type="InterPro" id="IPR029063">
    <property type="entry name" value="SAM-dependent_MTases_sf"/>
</dbReference>
<dbReference type="AlphaFoldDB" id="A0AAE3FFQ1"/>
<dbReference type="SUPFAM" id="SSF53335">
    <property type="entry name" value="S-adenosyl-L-methionine-dependent methyltransferases"/>
    <property type="match status" value="1"/>
</dbReference>
<comment type="caution">
    <text evidence="3">The sequence shown here is derived from an EMBL/GenBank/DDBJ whole genome shotgun (WGS) entry which is preliminary data.</text>
</comment>
<evidence type="ECO:0000259" key="2">
    <source>
        <dbReference type="Pfam" id="PF13649"/>
    </source>
</evidence>
<gene>
    <name evidence="3" type="ORF">MR241_04290</name>
</gene>
<evidence type="ECO:0000313" key="3">
    <source>
        <dbReference type="EMBL" id="MCI5755496.1"/>
    </source>
</evidence>
<organism evidence="3 4">
    <name type="scientific">Candidatus Colimorpha enterica</name>
    <dbReference type="NCBI Taxonomy" id="3083063"/>
    <lineage>
        <taxon>Bacteria</taxon>
        <taxon>Pseudomonadati</taxon>
        <taxon>Bacteroidota</taxon>
        <taxon>Bacteroidia</taxon>
        <taxon>Bacteroidales</taxon>
        <taxon>Candidatus Colimorpha</taxon>
    </lineage>
</organism>
<sequence>MNPQYTSLAAYYDRLNSHIDYFGYAAFLASRFREYGVPDGSLVLDLACGTGNITLPLSEMGYDMIAVDSSCEMLDVGRRKPGGDRILWLCQDMRSFELYGTVAAVVSCLDSVNYLTGRRGLERCFSLVRNYLDPDGLFIFDVNSPHKFRTFYGENQYVMEAPGVYCGWKNHYDPKTGLCDFELSLFAEESPGIYRRYDELQRERCWSEKILSSVLSAAGFEIVAVYGDTGMNPPDENSDRLFFIARAVKSR</sequence>
<dbReference type="EMBL" id="JALEMU010000067">
    <property type="protein sequence ID" value="MCI5755496.1"/>
    <property type="molecule type" value="Genomic_DNA"/>
</dbReference>
<name>A0AAE3FFQ1_9BACT</name>
<accession>A0AAE3FFQ1</accession>
<evidence type="ECO:0000256" key="1">
    <source>
        <dbReference type="ARBA" id="ARBA00022679"/>
    </source>
</evidence>
<dbReference type="Gene3D" id="3.40.50.150">
    <property type="entry name" value="Vaccinia Virus protein VP39"/>
    <property type="match status" value="1"/>
</dbReference>
<dbReference type="GO" id="GO:0008168">
    <property type="term" value="F:methyltransferase activity"/>
    <property type="evidence" value="ECO:0007669"/>
    <property type="project" value="UniProtKB-KW"/>
</dbReference>
<dbReference type="Gene3D" id="2.20.25.110">
    <property type="entry name" value="S-adenosyl-L-methionine-dependent methyltransferases"/>
    <property type="match status" value="1"/>
</dbReference>
<evidence type="ECO:0000313" key="4">
    <source>
        <dbReference type="Proteomes" id="UP001139365"/>
    </source>
</evidence>
<dbReference type="Pfam" id="PF13649">
    <property type="entry name" value="Methyltransf_25"/>
    <property type="match status" value="1"/>
</dbReference>
<keyword evidence="1" id="KW-0808">Transferase</keyword>
<dbReference type="PANTHER" id="PTHR43861">
    <property type="entry name" value="TRANS-ACONITATE 2-METHYLTRANSFERASE-RELATED"/>
    <property type="match status" value="1"/>
</dbReference>
<keyword evidence="3" id="KW-0489">Methyltransferase</keyword>
<dbReference type="Proteomes" id="UP001139365">
    <property type="component" value="Unassembled WGS sequence"/>
</dbReference>
<feature type="domain" description="Methyltransferase" evidence="2">
    <location>
        <begin position="43"/>
        <end position="136"/>
    </location>
</feature>
<proteinExistence type="predicted"/>
<dbReference type="CDD" id="cd02440">
    <property type="entry name" value="AdoMet_MTases"/>
    <property type="match status" value="1"/>
</dbReference>